<sequence length="335" mass="37099">MKKYFLLVLCCFSFVAFAQQRPQYTQYVLNNFLLNPALSGIENYTDVKLGYRQQWKGLADAPQTSFVTANFALGDAYLWQNPLSFEEGGNDPRNQNYQQNYTASPAHHGVGFSAVIDKAAQLRTAAFNVSYAYHLPLSGTLNLSAGLAAGLTKIGVDVNALLLENPNDPALKNASESIYKPDLSVGLWLYGARFFSGLSIQQLLPQKLAFTNDANYNSGKQVPHLFLTSGYKIGVAEDLSLIPSFMVKLVNHVPLSVDVNAKLNFRDKLWLGAGYRANDSMNLMAGININHQFNLTYAYDFTTSQLNQVSSGSHEIVLGILLNNVYKVVCPQKMW</sequence>
<proteinExistence type="predicted"/>
<dbReference type="RefSeq" id="WP_131555415.1">
    <property type="nucleotide sequence ID" value="NZ_SJSK01000007.1"/>
</dbReference>
<protein>
    <submittedName>
        <fullName evidence="2">Type IX secretion system membrane protein PorP/SprF</fullName>
    </submittedName>
</protein>
<dbReference type="Proteomes" id="UP000292884">
    <property type="component" value="Unassembled WGS sequence"/>
</dbReference>
<name>A0A4R0MKZ1_9SPHI</name>
<accession>A0A4R0MKZ1</accession>
<organism evidence="2 3">
    <name type="scientific">Pedobacter frigiditerrae</name>
    <dbReference type="NCBI Taxonomy" id="2530452"/>
    <lineage>
        <taxon>Bacteria</taxon>
        <taxon>Pseudomonadati</taxon>
        <taxon>Bacteroidota</taxon>
        <taxon>Sphingobacteriia</taxon>
        <taxon>Sphingobacteriales</taxon>
        <taxon>Sphingobacteriaceae</taxon>
        <taxon>Pedobacter</taxon>
    </lineage>
</organism>
<feature type="chain" id="PRO_5020537550" evidence="1">
    <location>
        <begin position="19"/>
        <end position="335"/>
    </location>
</feature>
<dbReference type="OrthoDB" id="1493187at2"/>
<comment type="caution">
    <text evidence="2">The sequence shown here is derived from an EMBL/GenBank/DDBJ whole genome shotgun (WGS) entry which is preliminary data.</text>
</comment>
<evidence type="ECO:0000313" key="3">
    <source>
        <dbReference type="Proteomes" id="UP000292884"/>
    </source>
</evidence>
<keyword evidence="1" id="KW-0732">Signal</keyword>
<gene>
    <name evidence="2" type="ORF">EZ428_21605</name>
</gene>
<reference evidence="2 3" key="1">
    <citation type="submission" date="2019-02" db="EMBL/GenBank/DDBJ databases">
        <title>Pedobacter sp. RP-1-13 sp. nov., isolated from Arctic soil.</title>
        <authorList>
            <person name="Dahal R.H."/>
        </authorList>
    </citation>
    <scope>NUCLEOTIDE SEQUENCE [LARGE SCALE GENOMIC DNA]</scope>
    <source>
        <strain evidence="2 3">RP-1-13</strain>
    </source>
</reference>
<dbReference type="AlphaFoldDB" id="A0A4R0MKZ1"/>
<keyword evidence="3" id="KW-1185">Reference proteome</keyword>
<feature type="signal peptide" evidence="1">
    <location>
        <begin position="1"/>
        <end position="18"/>
    </location>
</feature>
<dbReference type="Pfam" id="PF11751">
    <property type="entry name" value="PorP_SprF"/>
    <property type="match status" value="1"/>
</dbReference>
<evidence type="ECO:0000313" key="2">
    <source>
        <dbReference type="EMBL" id="TCC87300.1"/>
    </source>
</evidence>
<dbReference type="EMBL" id="SJSK01000007">
    <property type="protein sequence ID" value="TCC87300.1"/>
    <property type="molecule type" value="Genomic_DNA"/>
</dbReference>
<dbReference type="NCBIfam" id="TIGR03519">
    <property type="entry name" value="T9SS_PorP_fam"/>
    <property type="match status" value="1"/>
</dbReference>
<dbReference type="InterPro" id="IPR019861">
    <property type="entry name" value="PorP/SprF_Bacteroidetes"/>
</dbReference>
<evidence type="ECO:0000256" key="1">
    <source>
        <dbReference type="SAM" id="SignalP"/>
    </source>
</evidence>